<feature type="transmembrane region" description="Helical" evidence="6">
    <location>
        <begin position="58"/>
        <end position="79"/>
    </location>
</feature>
<comment type="similarity">
    <text evidence="1">Belongs to the SCO1/2 family.</text>
</comment>
<keyword evidence="6" id="KW-0812">Transmembrane</keyword>
<organism evidence="8 9">
    <name type="scientific">Persicimonas caeni</name>
    <dbReference type="NCBI Taxonomy" id="2292766"/>
    <lineage>
        <taxon>Bacteria</taxon>
        <taxon>Deltaproteobacteria</taxon>
        <taxon>Bradymonadales</taxon>
        <taxon>Bradymonadaceae</taxon>
        <taxon>Persicimonas</taxon>
    </lineage>
</organism>
<evidence type="ECO:0000313" key="9">
    <source>
        <dbReference type="Proteomes" id="UP000315995"/>
    </source>
</evidence>
<dbReference type="PROSITE" id="PS51352">
    <property type="entry name" value="THIOREDOXIN_2"/>
    <property type="match status" value="1"/>
</dbReference>
<keyword evidence="6" id="KW-0472">Membrane</keyword>
<dbReference type="EMBL" id="CP041186">
    <property type="protein sequence ID" value="QDG50165.1"/>
    <property type="molecule type" value="Genomic_DNA"/>
</dbReference>
<keyword evidence="6" id="KW-1133">Transmembrane helix</keyword>
<dbReference type="InterPro" id="IPR036249">
    <property type="entry name" value="Thioredoxin-like_sf"/>
</dbReference>
<evidence type="ECO:0000256" key="6">
    <source>
        <dbReference type="SAM" id="Phobius"/>
    </source>
</evidence>
<feature type="binding site" evidence="3">
    <location>
        <position position="225"/>
    </location>
    <ligand>
        <name>Cu cation</name>
        <dbReference type="ChEBI" id="CHEBI:23378"/>
    </ligand>
</feature>
<keyword evidence="9" id="KW-1185">Reference proteome</keyword>
<feature type="region of interest" description="Disordered" evidence="5">
    <location>
        <begin position="14"/>
        <end position="36"/>
    </location>
</feature>
<dbReference type="GO" id="GO:0046872">
    <property type="term" value="F:metal ion binding"/>
    <property type="evidence" value="ECO:0007669"/>
    <property type="project" value="UniProtKB-KW"/>
</dbReference>
<proteinExistence type="inferred from homology"/>
<evidence type="ECO:0000256" key="4">
    <source>
        <dbReference type="PIRSR" id="PIRSR603782-2"/>
    </source>
</evidence>
<keyword evidence="4" id="KW-1015">Disulfide bond</keyword>
<feature type="transmembrane region" description="Helical" evidence="6">
    <location>
        <begin position="109"/>
        <end position="131"/>
    </location>
</feature>
<dbReference type="SUPFAM" id="SSF52833">
    <property type="entry name" value="Thioredoxin-like"/>
    <property type="match status" value="1"/>
</dbReference>
<feature type="binding site" evidence="3">
    <location>
        <position position="310"/>
    </location>
    <ligand>
        <name>Cu cation</name>
        <dbReference type="ChEBI" id="CHEBI:23378"/>
    </ligand>
</feature>
<dbReference type="Pfam" id="PF02630">
    <property type="entry name" value="SCO1-SenC"/>
    <property type="match status" value="1"/>
</dbReference>
<evidence type="ECO:0000256" key="2">
    <source>
        <dbReference type="ARBA" id="ARBA00023008"/>
    </source>
</evidence>
<evidence type="ECO:0000256" key="5">
    <source>
        <dbReference type="SAM" id="MobiDB-lite"/>
    </source>
</evidence>
<evidence type="ECO:0000256" key="3">
    <source>
        <dbReference type="PIRSR" id="PIRSR603782-1"/>
    </source>
</evidence>
<gene>
    <name evidence="8" type="ORF">FIV42_05295</name>
</gene>
<evidence type="ECO:0000256" key="1">
    <source>
        <dbReference type="ARBA" id="ARBA00010996"/>
    </source>
</evidence>
<dbReference type="InterPro" id="IPR003782">
    <property type="entry name" value="SCO1/SenC"/>
</dbReference>
<dbReference type="InterPro" id="IPR013766">
    <property type="entry name" value="Thioredoxin_domain"/>
</dbReference>
<keyword evidence="2 3" id="KW-0186">Copper</keyword>
<name>A0A4Y6PQV7_PERCE</name>
<evidence type="ECO:0000259" key="7">
    <source>
        <dbReference type="PROSITE" id="PS51352"/>
    </source>
</evidence>
<dbReference type="AlphaFoldDB" id="A0A4Y6PQV7"/>
<evidence type="ECO:0000313" key="8">
    <source>
        <dbReference type="EMBL" id="QDG50165.1"/>
    </source>
</evidence>
<dbReference type="PANTHER" id="PTHR12151:SF25">
    <property type="entry name" value="LINALOOL DEHYDRATASE_ISOMERASE DOMAIN-CONTAINING PROTEIN"/>
    <property type="match status" value="1"/>
</dbReference>
<feature type="transmembrane region" description="Helical" evidence="6">
    <location>
        <begin position="143"/>
        <end position="166"/>
    </location>
</feature>
<dbReference type="OrthoDB" id="9790194at2"/>
<keyword evidence="3" id="KW-0479">Metal-binding</keyword>
<dbReference type="Gene3D" id="3.40.30.10">
    <property type="entry name" value="Glutaredoxin"/>
    <property type="match status" value="1"/>
</dbReference>
<feature type="binding site" evidence="3">
    <location>
        <position position="221"/>
    </location>
    <ligand>
        <name>Cu cation</name>
        <dbReference type="ChEBI" id="CHEBI:23378"/>
    </ligand>
</feature>
<feature type="domain" description="Thioredoxin" evidence="7">
    <location>
        <begin position="183"/>
        <end position="346"/>
    </location>
</feature>
<accession>A0A5B8Y5T0</accession>
<dbReference type="Proteomes" id="UP000315995">
    <property type="component" value="Chromosome"/>
</dbReference>
<feature type="disulfide bond" description="Redox-active" evidence="4">
    <location>
        <begin position="221"/>
        <end position="225"/>
    </location>
</feature>
<accession>A0A4Y6PQV7</accession>
<reference evidence="8 9" key="1">
    <citation type="submission" date="2019-06" db="EMBL/GenBank/DDBJ databases">
        <title>Persicimonas caeni gen. nov., sp. nov., a predatory bacterium isolated from solar saltern.</title>
        <authorList>
            <person name="Wang S."/>
        </authorList>
    </citation>
    <scope>NUCLEOTIDE SEQUENCE [LARGE SCALE GENOMIC DNA]</scope>
    <source>
        <strain evidence="8 9">YN101</strain>
    </source>
</reference>
<dbReference type="PANTHER" id="PTHR12151">
    <property type="entry name" value="ELECTRON TRANSPORT PROTIN SCO1/SENC FAMILY MEMBER"/>
    <property type="match status" value="1"/>
</dbReference>
<dbReference type="CDD" id="cd02968">
    <property type="entry name" value="SCO"/>
    <property type="match status" value="1"/>
</dbReference>
<protein>
    <submittedName>
        <fullName evidence="8">SCO family protein</fullName>
    </submittedName>
</protein>
<sequence>MLREATWFRRAKASLPPGEGARSEAKGGWGASHTQTPQRRNTMTIFTNLSQFITGWRFATFVIALCVFMTLILTAILLIPTSETGLGAFATDFKTWCFGYDPATGSFEWGYVAVMLLNPLILAAFVAIVWAQPIGRALQRRKWAMISTVGVALVVAGSMGASFVMLGPSKVEATQLPFPAERLRTELTPPTFELTDQTGERVSLDDFKGEVVLLTAIYASCHTACPTIMVQARRALNSLTEAQREDVTVVAVTLDPENDTPERLAEAAVAHQVEAPEWRLVTGEPDEVNRVLDEMSVSRRTNPDTGVIEHSNLFAVIDRDGKIAYRLTLGDRHDTWLSTAVRTLVNEKTELQAATADTRKRGESSAHK</sequence>